<dbReference type="EMBL" id="CP071446">
    <property type="protein sequence ID" value="QTA38137.1"/>
    <property type="molecule type" value="Genomic_DNA"/>
</dbReference>
<evidence type="ECO:0000256" key="1">
    <source>
        <dbReference type="SAM" id="Coils"/>
    </source>
</evidence>
<keyword evidence="1" id="KW-0175">Coiled coil</keyword>
<dbReference type="SUPFAM" id="SSF140560">
    <property type="entry name" value="TM0693-like"/>
    <property type="match status" value="1"/>
</dbReference>
<dbReference type="Proteomes" id="UP000671862">
    <property type="component" value="Chromosome"/>
</dbReference>
<dbReference type="InterPro" id="IPR037285">
    <property type="entry name" value="TM0693-like_sf"/>
</dbReference>
<evidence type="ECO:0000313" key="3">
    <source>
        <dbReference type="Proteomes" id="UP000671862"/>
    </source>
</evidence>
<keyword evidence="3" id="KW-1185">Reference proteome</keyword>
<sequence>MDLKELESIEKQIDECIDQEDFQKLNVLLERRFEIIKAGIPEEMAKKIYEKDREREKIISQKLKSLKDNVKNLERGKQALKGYGSVYGLKNEGGRFKGQG</sequence>
<dbReference type="Gene3D" id="6.10.250.50">
    <property type="match status" value="1"/>
</dbReference>
<proteinExistence type="predicted"/>
<reference evidence="2 3" key="1">
    <citation type="submission" date="2021-03" db="EMBL/GenBank/DDBJ databases">
        <title>Thermosipho ferrireducens sp.nov., an anaerobic thermophilic iron-reducing bacterium isolated from a deep-sea hydrothermal sulfide deposits.</title>
        <authorList>
            <person name="Zeng X."/>
            <person name="Chen Y."/>
            <person name="Shao Z."/>
        </authorList>
    </citation>
    <scope>NUCLEOTIDE SEQUENCE [LARGE SCALE GENOMIC DNA]</scope>
    <source>
        <strain evidence="2 3">JL129W03</strain>
    </source>
</reference>
<accession>A0ABX7S6D7</accession>
<dbReference type="RefSeq" id="WP_207566858.1">
    <property type="nucleotide sequence ID" value="NZ_CP071446.1"/>
</dbReference>
<protein>
    <submittedName>
        <fullName evidence="2">RNA-binding protein</fullName>
    </submittedName>
</protein>
<name>A0ABX7S6D7_9BACT</name>
<feature type="coiled-coil region" evidence="1">
    <location>
        <begin position="56"/>
        <end position="83"/>
    </location>
</feature>
<evidence type="ECO:0000313" key="2">
    <source>
        <dbReference type="EMBL" id="QTA38137.1"/>
    </source>
</evidence>
<organism evidence="2 3">
    <name type="scientific">Thermosipho ferrireducens</name>
    <dbReference type="NCBI Taxonomy" id="2571116"/>
    <lineage>
        <taxon>Bacteria</taxon>
        <taxon>Thermotogati</taxon>
        <taxon>Thermotogota</taxon>
        <taxon>Thermotogae</taxon>
        <taxon>Thermotogales</taxon>
        <taxon>Fervidobacteriaceae</taxon>
        <taxon>Thermosipho</taxon>
    </lineage>
</organism>
<gene>
    <name evidence="2" type="ORF">JYK00_00920</name>
</gene>